<reference evidence="3" key="1">
    <citation type="journal article" date="2019" name="Int. J. Syst. Evol. Microbiol.">
        <title>The Global Catalogue of Microorganisms (GCM) 10K type strain sequencing project: providing services to taxonomists for standard genome sequencing and annotation.</title>
        <authorList>
            <consortium name="The Broad Institute Genomics Platform"/>
            <consortium name="The Broad Institute Genome Sequencing Center for Infectious Disease"/>
            <person name="Wu L."/>
            <person name="Ma J."/>
        </authorList>
    </citation>
    <scope>NUCLEOTIDE SEQUENCE [LARGE SCALE GENOMIC DNA]</scope>
    <source>
        <strain evidence="3">JCM 16546</strain>
    </source>
</reference>
<keyword evidence="1" id="KW-1133">Transmembrane helix</keyword>
<dbReference type="RefSeq" id="WP_221860316.1">
    <property type="nucleotide sequence ID" value="NZ_BAAAYV010000006.1"/>
</dbReference>
<dbReference type="Pfam" id="PF13196">
    <property type="entry name" value="DUF4012"/>
    <property type="match status" value="1"/>
</dbReference>
<keyword evidence="1" id="KW-0812">Transmembrane</keyword>
<sequence length="596" mass="63774">MAESRRSAAPDDATAILDLPQGEAPVERRRRRPVGRIVTVTIVVVVILLLLAAVWLAFRAITVKNELESAQGIVAELQDGADVRESLDSLGRHAGAAADAAGDPIWRLAEVIPFAGPNLQGVRLAAESLDVVANRLAVPAYDALEAESDEPVLGRILPAVDDATPEIVDLAEQVADIRESDALISQVRDGLDMVAPVMSGAADALPLLPELLGGNGARNYLLISQNNAESVGLGGSAASQTLLHVENGSIEIAGQASSDSYRDRTPVDVEVPDNALALYSDYLLTYINTSASRPDFPTMAEIAIAHWNREIGQDQIDGVISIDPIALGFMLEATGPVQLETGEDLTADTAVDRLLNGIYLDYGQYWQAQYVDAFFASAAVSIFDKLSTGDFDAMKMAGSIGEGIDGGHVMFWSANDEVQSQVAPLRVSGILPEDNDESTAVGVYFRDESMSKIDYYMKSAISVDESCADGQRRFTTSATLNLDIPQAEANVLPQYIRSGHWGAEKFRTQVYLYGPHGTTVDSVSVDGRLVTEVQHDLDDLGRPVAWFTVELAPTESGTVTATFVGEDGEYGPLEVRSTPMVNETDVETSGEGCSAR</sequence>
<name>A0ABP7BDW4_9MICO</name>
<evidence type="ECO:0000313" key="3">
    <source>
        <dbReference type="Proteomes" id="UP001410795"/>
    </source>
</evidence>
<proteinExistence type="predicted"/>
<keyword evidence="1" id="KW-0472">Membrane</keyword>
<evidence type="ECO:0000313" key="2">
    <source>
        <dbReference type="EMBL" id="GAA3655639.1"/>
    </source>
</evidence>
<keyword evidence="3" id="KW-1185">Reference proteome</keyword>
<organism evidence="2 3">
    <name type="scientific">Microbacterium marinilacus</name>
    <dbReference type="NCBI Taxonomy" id="415209"/>
    <lineage>
        <taxon>Bacteria</taxon>
        <taxon>Bacillati</taxon>
        <taxon>Actinomycetota</taxon>
        <taxon>Actinomycetes</taxon>
        <taxon>Micrococcales</taxon>
        <taxon>Microbacteriaceae</taxon>
        <taxon>Microbacterium</taxon>
    </lineage>
</organism>
<dbReference type="EMBL" id="BAAAYV010000006">
    <property type="protein sequence ID" value="GAA3655639.1"/>
    <property type="molecule type" value="Genomic_DNA"/>
</dbReference>
<dbReference type="Proteomes" id="UP001410795">
    <property type="component" value="Unassembled WGS sequence"/>
</dbReference>
<accession>A0ABP7BDW4</accession>
<comment type="caution">
    <text evidence="2">The sequence shown here is derived from an EMBL/GenBank/DDBJ whole genome shotgun (WGS) entry which is preliminary data.</text>
</comment>
<feature type="transmembrane region" description="Helical" evidence="1">
    <location>
        <begin position="37"/>
        <end position="58"/>
    </location>
</feature>
<protein>
    <submittedName>
        <fullName evidence="2">DUF4012 domain-containing protein</fullName>
    </submittedName>
</protein>
<gene>
    <name evidence="2" type="ORF">GCM10022202_14740</name>
</gene>
<evidence type="ECO:0000256" key="1">
    <source>
        <dbReference type="SAM" id="Phobius"/>
    </source>
</evidence>
<dbReference type="InterPro" id="IPR025101">
    <property type="entry name" value="DUF4012"/>
</dbReference>